<gene>
    <name evidence="2" type="ORF">EHS25_002625</name>
</gene>
<dbReference type="Gene3D" id="3.50.30.50">
    <property type="entry name" value="Putative cyclase"/>
    <property type="match status" value="1"/>
</dbReference>
<dbReference type="PANTHER" id="PTHR34861">
    <property type="match status" value="1"/>
</dbReference>
<comment type="similarity">
    <text evidence="1">Belongs to the Cyclase 1 superfamily.</text>
</comment>
<dbReference type="OrthoDB" id="5396at2759"/>
<evidence type="ECO:0000313" key="2">
    <source>
        <dbReference type="EMBL" id="RSH88963.1"/>
    </source>
</evidence>
<dbReference type="Pfam" id="PF04199">
    <property type="entry name" value="Cyclase"/>
    <property type="match status" value="1"/>
</dbReference>
<reference evidence="2 3" key="1">
    <citation type="submission" date="2018-11" db="EMBL/GenBank/DDBJ databases">
        <title>Genome sequence of Saitozyma podzolica DSM 27192.</title>
        <authorList>
            <person name="Aliyu H."/>
            <person name="Gorte O."/>
            <person name="Ochsenreither K."/>
        </authorList>
    </citation>
    <scope>NUCLEOTIDE SEQUENCE [LARGE SCALE GENOMIC DNA]</scope>
    <source>
        <strain evidence="2 3">DSM 27192</strain>
    </source>
</reference>
<protein>
    <recommendedName>
        <fullName evidence="4">Cyclase</fullName>
    </recommendedName>
</protein>
<organism evidence="2 3">
    <name type="scientific">Saitozyma podzolica</name>
    <dbReference type="NCBI Taxonomy" id="1890683"/>
    <lineage>
        <taxon>Eukaryota</taxon>
        <taxon>Fungi</taxon>
        <taxon>Dikarya</taxon>
        <taxon>Basidiomycota</taxon>
        <taxon>Agaricomycotina</taxon>
        <taxon>Tremellomycetes</taxon>
        <taxon>Tremellales</taxon>
        <taxon>Trimorphomycetaceae</taxon>
        <taxon>Saitozyma</taxon>
    </lineage>
</organism>
<accession>A0A427YD27</accession>
<evidence type="ECO:0000313" key="3">
    <source>
        <dbReference type="Proteomes" id="UP000279259"/>
    </source>
</evidence>
<comment type="caution">
    <text evidence="2">The sequence shown here is derived from an EMBL/GenBank/DDBJ whole genome shotgun (WGS) entry which is preliminary data.</text>
</comment>
<dbReference type="PANTHER" id="PTHR34861:SF11">
    <property type="entry name" value="CYCLASE"/>
    <property type="match status" value="1"/>
</dbReference>
<dbReference type="Proteomes" id="UP000279259">
    <property type="component" value="Unassembled WGS sequence"/>
</dbReference>
<dbReference type="InterPro" id="IPR007325">
    <property type="entry name" value="KFase/CYL"/>
</dbReference>
<sequence length="337" mass="36980">MTVIQFPTYDELPEPIPGYKCSWDYFNSLHTSSAGSRDALGTLNFITPERRQGALQAVQSGETISLDLPLGYFAPEASAFGGRPPPKHSVIPVIPCCFEDSIDFNTQSASQWDGFRHFGLPPKYKEGPCIYYNNWTAEDIKSSNEIGTDAWMRAGGIVSRGVLIDFYRWAESNGEQVEPNGGRSISLDDIQAILKSQGTRVQPGDILIFRTGWLKWYSGEDPYLRHSYMCDRQAPGTHAFIGVEASRQLVQWLWESQIAAVAGDQVAFESTPFNGNGFGSLHEHLLGAIGCPIGELWDTEALATACESRQSWTFLLTASPLHVLGGVASPANAIALL</sequence>
<dbReference type="GO" id="GO:0019441">
    <property type="term" value="P:L-tryptophan catabolic process to kynurenine"/>
    <property type="evidence" value="ECO:0007669"/>
    <property type="project" value="InterPro"/>
</dbReference>
<keyword evidence="3" id="KW-1185">Reference proteome</keyword>
<dbReference type="InterPro" id="IPR037175">
    <property type="entry name" value="KFase_sf"/>
</dbReference>
<proteinExistence type="inferred from homology"/>
<dbReference type="EMBL" id="RSCD01000015">
    <property type="protein sequence ID" value="RSH88963.1"/>
    <property type="molecule type" value="Genomic_DNA"/>
</dbReference>
<evidence type="ECO:0008006" key="4">
    <source>
        <dbReference type="Google" id="ProtNLM"/>
    </source>
</evidence>
<name>A0A427YD27_9TREE</name>
<dbReference type="GO" id="GO:0004061">
    <property type="term" value="F:arylformamidase activity"/>
    <property type="evidence" value="ECO:0007669"/>
    <property type="project" value="InterPro"/>
</dbReference>
<dbReference type="SUPFAM" id="SSF102198">
    <property type="entry name" value="Putative cyclase"/>
    <property type="match status" value="1"/>
</dbReference>
<evidence type="ECO:0000256" key="1">
    <source>
        <dbReference type="ARBA" id="ARBA00007865"/>
    </source>
</evidence>
<dbReference type="AlphaFoldDB" id="A0A427YD27"/>